<keyword evidence="2" id="KW-0472">Membrane</keyword>
<keyword evidence="4" id="KW-1185">Reference proteome</keyword>
<evidence type="ECO:0000313" key="4">
    <source>
        <dbReference type="Proteomes" id="UP000004097"/>
    </source>
</evidence>
<evidence type="ECO:0000256" key="2">
    <source>
        <dbReference type="SAM" id="Phobius"/>
    </source>
</evidence>
<dbReference type="AlphaFoldDB" id="E7ML10"/>
<sequence>MNRKKLFIIASVLAAIGLVVMLFMLPKPKTNNTSKHETSTETSSSKESSKKNDDKKNQTSKKDDKKKDDKKDDKKEDTSTTSETPATPTTGTTNTEIQNNNNSTPVTTTPSTNTTPATPDPQPIYQTIHHDEVGHWETQVIQEAWDEPVYERKVIGNQSGHIYESAIDFGENADLYGDGSYHVGDVQVGTTHHDAVTQQVWVVDQYAWDETIIVGYR</sequence>
<evidence type="ECO:0000256" key="1">
    <source>
        <dbReference type="SAM" id="MobiDB-lite"/>
    </source>
</evidence>
<dbReference type="EMBL" id="AECQ01000003">
    <property type="protein sequence ID" value="EFW25435.1"/>
    <property type="molecule type" value="Genomic_DNA"/>
</dbReference>
<feature type="compositionally biased region" description="Basic and acidic residues" evidence="1">
    <location>
        <begin position="47"/>
        <end position="78"/>
    </location>
</feature>
<dbReference type="eggNOG" id="ENOG50334W3">
    <property type="taxonomic scope" value="Bacteria"/>
</dbReference>
<name>E7ML10_9FIRM</name>
<protein>
    <submittedName>
        <fullName evidence="3">Uncharacterized protein</fullName>
    </submittedName>
</protein>
<dbReference type="STRING" id="706433.HMPREF9430_00206"/>
<proteinExistence type="predicted"/>
<organism evidence="3 4">
    <name type="scientific">Solobacterium moorei F0204</name>
    <dbReference type="NCBI Taxonomy" id="706433"/>
    <lineage>
        <taxon>Bacteria</taxon>
        <taxon>Bacillati</taxon>
        <taxon>Bacillota</taxon>
        <taxon>Erysipelotrichia</taxon>
        <taxon>Erysipelotrichales</taxon>
        <taxon>Erysipelotrichaceae</taxon>
        <taxon>Solobacterium</taxon>
    </lineage>
</organism>
<keyword evidence="2" id="KW-1133">Transmembrane helix</keyword>
<reference evidence="3 4" key="1">
    <citation type="submission" date="2010-08" db="EMBL/GenBank/DDBJ databases">
        <authorList>
            <person name="Weinstock G."/>
            <person name="Sodergren E."/>
            <person name="Clifton S."/>
            <person name="Fulton L."/>
            <person name="Fulton B."/>
            <person name="Courtney L."/>
            <person name="Fronick C."/>
            <person name="Harrison M."/>
            <person name="Strong C."/>
            <person name="Farmer C."/>
            <person name="Delahaunty K."/>
            <person name="Markovic C."/>
            <person name="Hall O."/>
            <person name="Minx P."/>
            <person name="Tomlinson C."/>
            <person name="Mitreva M."/>
            <person name="Hou S."/>
            <person name="Chen J."/>
            <person name="Wollam A."/>
            <person name="Pepin K.H."/>
            <person name="Johnson M."/>
            <person name="Bhonagiri V."/>
            <person name="Zhang X."/>
            <person name="Suruliraj S."/>
            <person name="Warren W."/>
            <person name="Chinwalla A."/>
            <person name="Mardis E.R."/>
            <person name="Wilson R.K."/>
        </authorList>
    </citation>
    <scope>NUCLEOTIDE SEQUENCE [LARGE SCALE GENOMIC DNA]</scope>
    <source>
        <strain evidence="3 4">F0204</strain>
    </source>
</reference>
<dbReference type="HOGENOM" id="CLU_1271582_0_0_9"/>
<keyword evidence="2" id="KW-0812">Transmembrane</keyword>
<gene>
    <name evidence="3" type="ORF">HMPREF9430_00206</name>
</gene>
<feature type="transmembrane region" description="Helical" evidence="2">
    <location>
        <begin position="6"/>
        <end position="25"/>
    </location>
</feature>
<accession>E7ML10</accession>
<feature type="compositionally biased region" description="Low complexity" evidence="1">
    <location>
        <begin position="79"/>
        <end position="117"/>
    </location>
</feature>
<comment type="caution">
    <text evidence="3">The sequence shown here is derived from an EMBL/GenBank/DDBJ whole genome shotgun (WGS) entry which is preliminary data.</text>
</comment>
<feature type="region of interest" description="Disordered" evidence="1">
    <location>
        <begin position="28"/>
        <end position="125"/>
    </location>
</feature>
<dbReference type="RefSeq" id="WP_006525063.1">
    <property type="nucleotide sequence ID" value="NZ_GL637644.1"/>
</dbReference>
<dbReference type="Proteomes" id="UP000004097">
    <property type="component" value="Unassembled WGS sequence"/>
</dbReference>
<dbReference type="OrthoDB" id="9795666at2"/>
<evidence type="ECO:0000313" key="3">
    <source>
        <dbReference type="EMBL" id="EFW25435.1"/>
    </source>
</evidence>